<name>A0A1G7MVW4_9ACTN</name>
<dbReference type="InterPro" id="IPR050834">
    <property type="entry name" value="Glycosyltransf_2"/>
</dbReference>
<dbReference type="AlphaFoldDB" id="A0A1G7MVW4"/>
<keyword evidence="2" id="KW-0808">Transferase</keyword>
<dbReference type="InterPro" id="IPR001173">
    <property type="entry name" value="Glyco_trans_2-like"/>
</dbReference>
<dbReference type="Gene3D" id="3.90.550.10">
    <property type="entry name" value="Spore Coat Polysaccharide Biosynthesis Protein SpsA, Chain A"/>
    <property type="match status" value="1"/>
</dbReference>
<dbReference type="PANTHER" id="PTHR43685:SF2">
    <property type="entry name" value="GLYCOSYLTRANSFERASE 2-LIKE DOMAIN-CONTAINING PROTEIN"/>
    <property type="match status" value="1"/>
</dbReference>
<dbReference type="STRING" id="1550231.SAMN05660662_2925"/>
<protein>
    <submittedName>
        <fullName evidence="2">Glycosyl transferase family 2</fullName>
    </submittedName>
</protein>
<organism evidence="2 3">
    <name type="scientific">Blastococcus aurantiacus</name>
    <dbReference type="NCBI Taxonomy" id="1550231"/>
    <lineage>
        <taxon>Bacteria</taxon>
        <taxon>Bacillati</taxon>
        <taxon>Actinomycetota</taxon>
        <taxon>Actinomycetes</taxon>
        <taxon>Geodermatophilales</taxon>
        <taxon>Geodermatophilaceae</taxon>
        <taxon>Blastococcus</taxon>
    </lineage>
</organism>
<keyword evidence="3" id="KW-1185">Reference proteome</keyword>
<gene>
    <name evidence="2" type="ORF">SAMN05660662_2925</name>
</gene>
<dbReference type="Proteomes" id="UP000199406">
    <property type="component" value="Unassembled WGS sequence"/>
</dbReference>
<dbReference type="CDD" id="cd00761">
    <property type="entry name" value="Glyco_tranf_GTA_type"/>
    <property type="match status" value="1"/>
</dbReference>
<dbReference type="Pfam" id="PF00535">
    <property type="entry name" value="Glycos_transf_2"/>
    <property type="match status" value="1"/>
</dbReference>
<reference evidence="3" key="1">
    <citation type="submission" date="2016-10" db="EMBL/GenBank/DDBJ databases">
        <authorList>
            <person name="Varghese N."/>
            <person name="Submissions S."/>
        </authorList>
    </citation>
    <scope>NUCLEOTIDE SEQUENCE [LARGE SCALE GENOMIC DNA]</scope>
    <source>
        <strain evidence="3">DSM 44268</strain>
    </source>
</reference>
<evidence type="ECO:0000259" key="1">
    <source>
        <dbReference type="Pfam" id="PF00535"/>
    </source>
</evidence>
<accession>A0A1G7MVW4</accession>
<dbReference type="InterPro" id="IPR029044">
    <property type="entry name" value="Nucleotide-diphossugar_trans"/>
</dbReference>
<dbReference type="EMBL" id="FNBT01000005">
    <property type="protein sequence ID" value="SDF65269.1"/>
    <property type="molecule type" value="Genomic_DNA"/>
</dbReference>
<sequence length="203" mass="23323">MATVIPTYKRPDLLQRAVASALSQTVDDQIIIVVDDGGGLPKLPEDSRLRAVSLSHNTAILGLVRNVGISLTQSKYVAFLDDDNEWMPNHLEIALEALGRDVDMVYTALQRHLPDGTLVDILTRDFDRKALADDSNYLDINAVLVRRRPSLHFSRIPRTKRTLPKEDWEFIYRFSRRHDVRHVPVPTVRYLINEESYYTEWSP</sequence>
<dbReference type="SUPFAM" id="SSF53448">
    <property type="entry name" value="Nucleotide-diphospho-sugar transferases"/>
    <property type="match status" value="1"/>
</dbReference>
<feature type="domain" description="Glycosyltransferase 2-like" evidence="1">
    <location>
        <begin position="4"/>
        <end position="117"/>
    </location>
</feature>
<dbReference type="GO" id="GO:0016740">
    <property type="term" value="F:transferase activity"/>
    <property type="evidence" value="ECO:0007669"/>
    <property type="project" value="UniProtKB-KW"/>
</dbReference>
<evidence type="ECO:0000313" key="3">
    <source>
        <dbReference type="Proteomes" id="UP000199406"/>
    </source>
</evidence>
<evidence type="ECO:0000313" key="2">
    <source>
        <dbReference type="EMBL" id="SDF65269.1"/>
    </source>
</evidence>
<proteinExistence type="predicted"/>
<dbReference type="PANTHER" id="PTHR43685">
    <property type="entry name" value="GLYCOSYLTRANSFERASE"/>
    <property type="match status" value="1"/>
</dbReference>